<name>A0A8I1EBK4_PSEPU</name>
<evidence type="ECO:0000313" key="1">
    <source>
        <dbReference type="EMBL" id="MBI6882785.1"/>
    </source>
</evidence>
<proteinExistence type="predicted"/>
<dbReference type="EMBL" id="JAEHTE010000001">
    <property type="protein sequence ID" value="MBI6882785.1"/>
    <property type="molecule type" value="Genomic_DNA"/>
</dbReference>
<gene>
    <name evidence="1" type="ORF">JEU22_02570</name>
</gene>
<protein>
    <submittedName>
        <fullName evidence="1">Uncharacterized protein</fullName>
    </submittedName>
</protein>
<dbReference type="Proteomes" id="UP000637061">
    <property type="component" value="Unassembled WGS sequence"/>
</dbReference>
<sequence>MSTSILEEIKAIRNTQDANHFVNTCNNAKLEVLRLLEANEYSDALTLNKELGDVFWKMKNKTVGFMLQAISVFPKNKHSALSHLGISSELDKIIFDTKFDLGSIKYNERGLIDVFSWAVVKQDLQLMEDILSLVSLGDKSRSNWIETGTWSGYLNCFNLGAEHKTVYPEKIDILLSRIVTRGNDYCLRSCDLPAISKMGLQKTIMSLLSHGLVEYFKFGLFSKDDIDAVQSIIPENLSPEQTSWVLHGIHVPGLTEKILSDSSFDIEAFVSYLKTGKASRREQIKTHTLEIFKDVLNPEHLTSGIRRRRAAMLIDAAIEEERDAILYKSDEDSLKKLVQRGFDPYIMKIASCTKSKQLEDELGM</sequence>
<accession>A0A8I1EBK4</accession>
<evidence type="ECO:0000313" key="2">
    <source>
        <dbReference type="Proteomes" id="UP000637061"/>
    </source>
</evidence>
<dbReference type="AlphaFoldDB" id="A0A8I1EBK4"/>
<dbReference type="RefSeq" id="WP_198746392.1">
    <property type="nucleotide sequence ID" value="NZ_JAEHTE010000001.1"/>
</dbReference>
<reference evidence="1" key="1">
    <citation type="submission" date="2020-12" db="EMBL/GenBank/DDBJ databases">
        <title>Enhanced detection system for hospital associated transmission using whole genome sequencing surveillance.</title>
        <authorList>
            <person name="Harrison L.H."/>
            <person name="Van Tyne D."/>
            <person name="Marsh J.W."/>
            <person name="Griffith M.P."/>
            <person name="Snyder D.J."/>
            <person name="Cooper V.S."/>
            <person name="Mustapha M."/>
        </authorList>
    </citation>
    <scope>NUCLEOTIDE SEQUENCE</scope>
    <source>
        <strain evidence="1">PSB00042</strain>
    </source>
</reference>
<comment type="caution">
    <text evidence="1">The sequence shown here is derived from an EMBL/GenBank/DDBJ whole genome shotgun (WGS) entry which is preliminary data.</text>
</comment>
<organism evidence="1 2">
    <name type="scientific">Pseudomonas putida</name>
    <name type="common">Arthrobacter siderocapsulatus</name>
    <dbReference type="NCBI Taxonomy" id="303"/>
    <lineage>
        <taxon>Bacteria</taxon>
        <taxon>Pseudomonadati</taxon>
        <taxon>Pseudomonadota</taxon>
        <taxon>Gammaproteobacteria</taxon>
        <taxon>Pseudomonadales</taxon>
        <taxon>Pseudomonadaceae</taxon>
        <taxon>Pseudomonas</taxon>
    </lineage>
</organism>